<comment type="function">
    <text evidence="1 7">May be involved in both secretory and endocytic intracellular trafficking in the endosomal/prevacuolar compartments.</text>
</comment>
<dbReference type="GO" id="GO:0005783">
    <property type="term" value="C:endoplasmic reticulum"/>
    <property type="evidence" value="ECO:0007669"/>
    <property type="project" value="UniProtKB-ARBA"/>
</dbReference>
<feature type="transmembrane region" description="Helical" evidence="7">
    <location>
        <begin position="12"/>
        <end position="32"/>
    </location>
</feature>
<dbReference type="GO" id="GO:0016020">
    <property type="term" value="C:membrane"/>
    <property type="evidence" value="ECO:0007669"/>
    <property type="project" value="UniProtKB-SubCell"/>
</dbReference>
<dbReference type="GO" id="GO:0016192">
    <property type="term" value="P:vesicle-mediated transport"/>
    <property type="evidence" value="ECO:0007669"/>
    <property type="project" value="TreeGrafter"/>
</dbReference>
<dbReference type="PANTHER" id="PTHR19317">
    <property type="entry name" value="PRENYLATED RAB ACCEPTOR 1-RELATED"/>
    <property type="match status" value="1"/>
</dbReference>
<dbReference type="Proteomes" id="UP001163823">
    <property type="component" value="Chromosome 3"/>
</dbReference>
<feature type="transmembrane region" description="Helical" evidence="7">
    <location>
        <begin position="66"/>
        <end position="86"/>
    </location>
</feature>
<dbReference type="KEGG" id="qsa:O6P43_006949"/>
<dbReference type="AlphaFoldDB" id="A0AAD7Q9Q7"/>
<keyword evidence="9" id="KW-1185">Reference proteome</keyword>
<evidence type="ECO:0000256" key="6">
    <source>
        <dbReference type="ARBA" id="ARBA00023136"/>
    </source>
</evidence>
<reference evidence="8" key="1">
    <citation type="journal article" date="2023" name="Science">
        <title>Elucidation of the pathway for biosynthesis of saponin adjuvants from the soapbark tree.</title>
        <authorList>
            <person name="Reed J."/>
            <person name="Orme A."/>
            <person name="El-Demerdash A."/>
            <person name="Owen C."/>
            <person name="Martin L.B.B."/>
            <person name="Misra R.C."/>
            <person name="Kikuchi S."/>
            <person name="Rejzek M."/>
            <person name="Martin A.C."/>
            <person name="Harkess A."/>
            <person name="Leebens-Mack J."/>
            <person name="Louveau T."/>
            <person name="Stephenson M.J."/>
            <person name="Osbourn A."/>
        </authorList>
    </citation>
    <scope>NUCLEOTIDE SEQUENCE</scope>
    <source>
        <strain evidence="8">S10</strain>
    </source>
</reference>
<evidence type="ECO:0000256" key="2">
    <source>
        <dbReference type="ARBA" id="ARBA00004127"/>
    </source>
</evidence>
<keyword evidence="5 7" id="KW-1133">Transmembrane helix</keyword>
<evidence type="ECO:0000256" key="1">
    <source>
        <dbReference type="ARBA" id="ARBA00002501"/>
    </source>
</evidence>
<evidence type="ECO:0000256" key="4">
    <source>
        <dbReference type="ARBA" id="ARBA00022692"/>
    </source>
</evidence>
<dbReference type="Pfam" id="PF03208">
    <property type="entry name" value="PRA1"/>
    <property type="match status" value="1"/>
</dbReference>
<protein>
    <recommendedName>
        <fullName evidence="7">PRA1 family protein</fullName>
    </recommendedName>
</protein>
<comment type="caution">
    <text evidence="8">The sequence shown here is derived from an EMBL/GenBank/DDBJ whole genome shotgun (WGS) entry which is preliminary data.</text>
</comment>
<evidence type="ECO:0000256" key="7">
    <source>
        <dbReference type="RuleBase" id="RU363107"/>
    </source>
</evidence>
<evidence type="ECO:0000313" key="9">
    <source>
        <dbReference type="Proteomes" id="UP001163823"/>
    </source>
</evidence>
<feature type="transmembrane region" description="Helical" evidence="7">
    <location>
        <begin position="92"/>
        <end position="109"/>
    </location>
</feature>
<dbReference type="EMBL" id="JARAOO010000003">
    <property type="protein sequence ID" value="KAJ7977300.1"/>
    <property type="molecule type" value="Genomic_DNA"/>
</dbReference>
<evidence type="ECO:0000256" key="3">
    <source>
        <dbReference type="ARBA" id="ARBA00006483"/>
    </source>
</evidence>
<accession>A0AAD7Q9Q7</accession>
<dbReference type="GO" id="GO:0005794">
    <property type="term" value="C:Golgi apparatus"/>
    <property type="evidence" value="ECO:0007669"/>
    <property type="project" value="TreeGrafter"/>
</dbReference>
<keyword evidence="6 7" id="KW-0472">Membrane</keyword>
<gene>
    <name evidence="8" type="ORF">O6P43_006949</name>
</gene>
<evidence type="ECO:0000256" key="5">
    <source>
        <dbReference type="ARBA" id="ARBA00022989"/>
    </source>
</evidence>
<organism evidence="8 9">
    <name type="scientific">Quillaja saponaria</name>
    <name type="common">Soap bark tree</name>
    <dbReference type="NCBI Taxonomy" id="32244"/>
    <lineage>
        <taxon>Eukaryota</taxon>
        <taxon>Viridiplantae</taxon>
        <taxon>Streptophyta</taxon>
        <taxon>Embryophyta</taxon>
        <taxon>Tracheophyta</taxon>
        <taxon>Spermatophyta</taxon>
        <taxon>Magnoliopsida</taxon>
        <taxon>eudicotyledons</taxon>
        <taxon>Gunneridae</taxon>
        <taxon>Pentapetalae</taxon>
        <taxon>rosids</taxon>
        <taxon>fabids</taxon>
        <taxon>Fabales</taxon>
        <taxon>Quillajaceae</taxon>
        <taxon>Quillaja</taxon>
    </lineage>
</organism>
<sequence>MGEATVRIKKNLGYFRANYSMVVLLILFLSLLWHPVSIIVFLIVFVAWFFLYFFRDEPVVVFNRTIDDRVILGLLGTVTIVALVLTNVWLNVLISILIGVAVVGFHAAFRNTEDLYVDEQEVADGGLLSVVGSPRRTGYSRIS</sequence>
<proteinExistence type="inferred from homology"/>
<dbReference type="PANTHER" id="PTHR19317:SF84">
    <property type="entry name" value="PRA1 FAMILY PROTEIN"/>
    <property type="match status" value="1"/>
</dbReference>
<comment type="subcellular location">
    <subcellularLocation>
        <location evidence="2">Endomembrane system</location>
        <topology evidence="2">Multi-pass membrane protein</topology>
    </subcellularLocation>
    <subcellularLocation>
        <location evidence="7">Membrane</location>
        <topology evidence="7">Multi-pass membrane protein</topology>
    </subcellularLocation>
</comment>
<name>A0AAD7Q9Q7_QUISA</name>
<keyword evidence="7" id="KW-0813">Transport</keyword>
<dbReference type="InterPro" id="IPR004895">
    <property type="entry name" value="Prenylated_rab_accept_PRA1"/>
</dbReference>
<comment type="similarity">
    <text evidence="3 7">Belongs to the PRA1 family.</text>
</comment>
<evidence type="ECO:0000313" key="8">
    <source>
        <dbReference type="EMBL" id="KAJ7977300.1"/>
    </source>
</evidence>
<keyword evidence="4 7" id="KW-0812">Transmembrane</keyword>